<dbReference type="RefSeq" id="NP_001267753.1">
    <property type="nucleotide sequence ID" value="NM_001280824.1"/>
</dbReference>
<dbReference type="OrthoDB" id="6116485at2759"/>
<reference evidence="7" key="1">
    <citation type="journal article" date="2011" name="Mol. Biol. Evol.">
        <title>Defining the origins of the NOD-like receptor system at the base of animal evolution.</title>
        <authorList>
            <person name="Lange C."/>
            <person name="Hemmrich G."/>
            <person name="Klostermeier U.C."/>
            <person name="Lopez-Quintero J.A."/>
            <person name="Miller D.J."/>
            <person name="Rahn T."/>
            <person name="Weiss Y."/>
            <person name="Bosch T.C."/>
            <person name="Rosenstiel P."/>
        </authorList>
    </citation>
    <scope>NUCLEOTIDE SEQUENCE</scope>
</reference>
<dbReference type="PROSITE" id="PS50208">
    <property type="entry name" value="CASPASE_P20"/>
    <property type="match status" value="1"/>
</dbReference>
<comment type="similarity">
    <text evidence="1">Belongs to the peptidase C14A family.</text>
</comment>
<dbReference type="InterPro" id="IPR000488">
    <property type="entry name" value="Death_dom"/>
</dbReference>
<dbReference type="PROSITE" id="PS50017">
    <property type="entry name" value="DEATH_DOMAIN"/>
    <property type="match status" value="1"/>
</dbReference>
<proteinExistence type="evidence at transcript level"/>
<evidence type="ECO:0000313" key="7">
    <source>
        <dbReference type="EMBL" id="ADU79238.1"/>
    </source>
</evidence>
<dbReference type="InterPro" id="IPR001309">
    <property type="entry name" value="Pept_C14_p20"/>
</dbReference>
<dbReference type="Pfam" id="PF00656">
    <property type="entry name" value="Peptidase_C14"/>
    <property type="match status" value="1"/>
</dbReference>
<dbReference type="PRINTS" id="PR00376">
    <property type="entry name" value="IL1BCENZYME"/>
</dbReference>
<evidence type="ECO:0000256" key="1">
    <source>
        <dbReference type="ARBA" id="ARBA00010134"/>
    </source>
</evidence>
<dbReference type="GO" id="GO:0043067">
    <property type="term" value="P:regulation of programmed cell death"/>
    <property type="evidence" value="ECO:0007669"/>
    <property type="project" value="UniProtKB-ARBA"/>
</dbReference>
<dbReference type="SUPFAM" id="SSF47986">
    <property type="entry name" value="DEATH domain"/>
    <property type="match status" value="1"/>
</dbReference>
<dbReference type="CDD" id="cd01670">
    <property type="entry name" value="Death"/>
    <property type="match status" value="1"/>
</dbReference>
<dbReference type="KEGG" id="hmg:100198668"/>
<dbReference type="GO" id="GO:0004197">
    <property type="term" value="F:cysteine-type endopeptidase activity"/>
    <property type="evidence" value="ECO:0007669"/>
    <property type="project" value="InterPro"/>
</dbReference>
<dbReference type="GO" id="GO:0006915">
    <property type="term" value="P:apoptotic process"/>
    <property type="evidence" value="ECO:0007669"/>
    <property type="project" value="UniProtKB-KW"/>
</dbReference>
<evidence type="ECO:0000259" key="6">
    <source>
        <dbReference type="PROSITE" id="PS50208"/>
    </source>
</evidence>
<keyword evidence="3" id="KW-0175">Coiled coil</keyword>
<evidence type="ECO:0000256" key="4">
    <source>
        <dbReference type="SAM" id="MobiDB-lite"/>
    </source>
</evidence>
<dbReference type="InterPro" id="IPR015917">
    <property type="entry name" value="Pept_C14A"/>
</dbReference>
<dbReference type="PANTHER" id="PTHR48169:SF1">
    <property type="entry name" value="ASTROCYTIC PHOSPHOPROTEIN PEA-15"/>
    <property type="match status" value="1"/>
</dbReference>
<dbReference type="Gene3D" id="3.40.50.1460">
    <property type="match status" value="1"/>
</dbReference>
<evidence type="ECO:0000256" key="2">
    <source>
        <dbReference type="ARBA" id="ARBA00022703"/>
    </source>
</evidence>
<feature type="domain" description="Death" evidence="5">
    <location>
        <begin position="8"/>
        <end position="90"/>
    </location>
</feature>
<keyword evidence="2" id="KW-0053">Apoptosis</keyword>
<dbReference type="PANTHER" id="PTHR48169">
    <property type="entry name" value="DED DOMAIN-CONTAINING PROTEIN"/>
    <property type="match status" value="1"/>
</dbReference>
<name>F2XX04_HYDVU</name>
<evidence type="ECO:0000259" key="5">
    <source>
        <dbReference type="PROSITE" id="PS50017"/>
    </source>
</evidence>
<sequence>MAEDIVSNESFIFKMSSSIGTYWVTLGRALGIKDSVLEMLDKENPKVIDKAYAMLKHWTAKNTNATIDELKIVLMELERNDLKKEVEKISSTLISKMTIADKKVNSQNLSLGNEQDLNVEEKKSIQETLTSSKQSLSSEHESTVTDEKPNQAQCYPMTRKKLGKLFIFNNMHNDEKTTHRLAAKYDVKKIKATFSKIEFEVVVYKPNSFEEMKKNLEEVLKEPYGEYNIFSIFFIAHGQDGKLFGPNETNNKKSFSILELKKMLEDNSWLKNIPKLVFCESCRGFDKDFQQMTLTNFEAKSNEKNVNTAKFADLFIGFSTAESFVSISMPSDNDVQMKNFYSPWVIELCKQIQEKYMTTDFLQIYQDLQRYMSSTPLLSNGEEVYFQMPELQSTLRYKLYLNMERKT</sequence>
<dbReference type="GO" id="GO:0005737">
    <property type="term" value="C:cytoplasm"/>
    <property type="evidence" value="ECO:0007669"/>
    <property type="project" value="UniProtKB-ARBA"/>
</dbReference>
<dbReference type="GO" id="GO:0007165">
    <property type="term" value="P:signal transduction"/>
    <property type="evidence" value="ECO:0007669"/>
    <property type="project" value="InterPro"/>
</dbReference>
<dbReference type="InterPro" id="IPR011029">
    <property type="entry name" value="DEATH-like_dom_sf"/>
</dbReference>
<feature type="domain" description="Caspase family p20" evidence="6">
    <location>
        <begin position="161"/>
        <end position="286"/>
    </location>
</feature>
<dbReference type="SMART" id="SM00115">
    <property type="entry name" value="CASc"/>
    <property type="match status" value="1"/>
</dbReference>
<dbReference type="GO" id="GO:0006508">
    <property type="term" value="P:proteolysis"/>
    <property type="evidence" value="ECO:0007669"/>
    <property type="project" value="InterPro"/>
</dbReference>
<accession>F2XX04</accession>
<dbReference type="CTD" id="840"/>
<protein>
    <submittedName>
        <fullName evidence="7">DEATH domain caspase</fullName>
    </submittedName>
</protein>
<dbReference type="InterPro" id="IPR029030">
    <property type="entry name" value="Caspase-like_dom_sf"/>
</dbReference>
<dbReference type="SUPFAM" id="SSF52129">
    <property type="entry name" value="Caspase-like"/>
    <property type="match status" value="1"/>
</dbReference>
<dbReference type="GeneID" id="100198668"/>
<dbReference type="OMA" id="NDSACFA"/>
<dbReference type="AlphaFoldDB" id="F2XX04"/>
<dbReference type="Pfam" id="PF00531">
    <property type="entry name" value="Death"/>
    <property type="match status" value="1"/>
</dbReference>
<feature type="coiled-coil region" evidence="3">
    <location>
        <begin position="60"/>
        <end position="92"/>
    </location>
</feature>
<feature type="compositionally biased region" description="Low complexity" evidence="4">
    <location>
        <begin position="126"/>
        <end position="137"/>
    </location>
</feature>
<dbReference type="EMBL" id="HQ660070">
    <property type="protein sequence ID" value="ADU79238.1"/>
    <property type="molecule type" value="mRNA"/>
</dbReference>
<evidence type="ECO:0000256" key="3">
    <source>
        <dbReference type="SAM" id="Coils"/>
    </source>
</evidence>
<feature type="region of interest" description="Disordered" evidence="4">
    <location>
        <begin position="120"/>
        <end position="152"/>
    </location>
</feature>
<dbReference type="Gene3D" id="1.10.533.10">
    <property type="entry name" value="Death Domain, Fas"/>
    <property type="match status" value="1"/>
</dbReference>
<organism evidence="7">
    <name type="scientific">Hydra vulgaris</name>
    <name type="common">Hydra</name>
    <name type="synonym">Hydra attenuata</name>
    <dbReference type="NCBI Taxonomy" id="6087"/>
    <lineage>
        <taxon>Eukaryota</taxon>
        <taxon>Metazoa</taxon>
        <taxon>Cnidaria</taxon>
        <taxon>Hydrozoa</taxon>
        <taxon>Hydroidolina</taxon>
        <taxon>Anthoathecata</taxon>
        <taxon>Aplanulata</taxon>
        <taxon>Hydridae</taxon>
        <taxon>Hydra</taxon>
    </lineage>
</organism>
<dbReference type="InterPro" id="IPR011600">
    <property type="entry name" value="Pept_C14_caspase"/>
</dbReference>
<feature type="compositionally biased region" description="Basic and acidic residues" evidence="4">
    <location>
        <begin position="138"/>
        <end position="149"/>
    </location>
</feature>